<evidence type="ECO:0000256" key="1">
    <source>
        <dbReference type="SAM" id="MobiDB-lite"/>
    </source>
</evidence>
<comment type="caution">
    <text evidence="3">The sequence shown here is derived from an EMBL/GenBank/DDBJ whole genome shotgun (WGS) entry which is preliminary data.</text>
</comment>
<accession>A0AA36DS62</accession>
<proteinExistence type="predicted"/>
<evidence type="ECO:0000256" key="2">
    <source>
        <dbReference type="SAM" id="SignalP"/>
    </source>
</evidence>
<dbReference type="AlphaFoldDB" id="A0AA36DS62"/>
<evidence type="ECO:0000313" key="3">
    <source>
        <dbReference type="EMBL" id="CAJ0591718.1"/>
    </source>
</evidence>
<sequence>MFLQLCVSSVILSFVVGTSEDQVPSSADAGDDSKFKIECPDDKLQGLLLGVTAGGMGMDRVLNTTTIIIILKPVKSVTFQFKCLTDQSKFEEEISILEVKKWDLVKPFTLPADENALTFFSKSNHPYPFGWYFGSGFNKSAQNAEELLCGVFTDPKDGNKVGACLAQPGKGSSAPSTDDGSSV</sequence>
<feature type="region of interest" description="Disordered" evidence="1">
    <location>
        <begin position="163"/>
        <end position="183"/>
    </location>
</feature>
<feature type="compositionally biased region" description="Polar residues" evidence="1">
    <location>
        <begin position="173"/>
        <end position="183"/>
    </location>
</feature>
<reference evidence="3" key="1">
    <citation type="submission" date="2023-07" db="EMBL/GenBank/DDBJ databases">
        <authorList>
            <consortium name="CYATHOMIX"/>
        </authorList>
    </citation>
    <scope>NUCLEOTIDE SEQUENCE</scope>
    <source>
        <strain evidence="3">N/A</strain>
    </source>
</reference>
<gene>
    <name evidence="3" type="ORF">CYNAS_LOCUS3701</name>
</gene>
<keyword evidence="2" id="KW-0732">Signal</keyword>
<feature type="signal peptide" evidence="2">
    <location>
        <begin position="1"/>
        <end position="17"/>
    </location>
</feature>
<name>A0AA36DS62_CYLNA</name>
<protein>
    <submittedName>
        <fullName evidence="3">Uncharacterized protein</fullName>
    </submittedName>
</protein>
<evidence type="ECO:0000313" key="4">
    <source>
        <dbReference type="Proteomes" id="UP001176961"/>
    </source>
</evidence>
<feature type="chain" id="PRO_5041244462" evidence="2">
    <location>
        <begin position="18"/>
        <end position="183"/>
    </location>
</feature>
<keyword evidence="4" id="KW-1185">Reference proteome</keyword>
<dbReference type="EMBL" id="CATQJL010000001">
    <property type="protein sequence ID" value="CAJ0591718.1"/>
    <property type="molecule type" value="Genomic_DNA"/>
</dbReference>
<dbReference type="Proteomes" id="UP001176961">
    <property type="component" value="Unassembled WGS sequence"/>
</dbReference>
<organism evidence="3 4">
    <name type="scientific">Cylicocyclus nassatus</name>
    <name type="common">Nematode worm</name>
    <dbReference type="NCBI Taxonomy" id="53992"/>
    <lineage>
        <taxon>Eukaryota</taxon>
        <taxon>Metazoa</taxon>
        <taxon>Ecdysozoa</taxon>
        <taxon>Nematoda</taxon>
        <taxon>Chromadorea</taxon>
        <taxon>Rhabditida</taxon>
        <taxon>Rhabditina</taxon>
        <taxon>Rhabditomorpha</taxon>
        <taxon>Strongyloidea</taxon>
        <taxon>Strongylidae</taxon>
        <taxon>Cylicocyclus</taxon>
    </lineage>
</organism>